<keyword evidence="8" id="KW-1185">Reference proteome</keyword>
<comment type="function">
    <text evidence="4">NAD-dependent protein deacetylase which modulates the activities of several enzymes which are inactive in their acetylated form.</text>
</comment>
<feature type="binding site" evidence="4">
    <location>
        <position position="236"/>
    </location>
    <ligand>
        <name>NAD(+)</name>
        <dbReference type="ChEBI" id="CHEBI:57540"/>
    </ligand>
</feature>
<feature type="binding site" evidence="4">
    <location>
        <position position="34"/>
    </location>
    <ligand>
        <name>NAD(+)</name>
        <dbReference type="ChEBI" id="CHEBI:57540"/>
    </ligand>
</feature>
<feature type="domain" description="Deacetylase sirtuin-type" evidence="6">
    <location>
        <begin position="1"/>
        <end position="247"/>
    </location>
</feature>
<feature type="binding site" evidence="4">
    <location>
        <position position="124"/>
    </location>
    <ligand>
        <name>NAD(+)</name>
        <dbReference type="ChEBI" id="CHEBI:57540"/>
    </ligand>
</feature>
<dbReference type="EMBL" id="CP027059">
    <property type="protein sequence ID" value="UQZ85722.1"/>
    <property type="molecule type" value="Genomic_DNA"/>
</dbReference>
<dbReference type="InterPro" id="IPR028628">
    <property type="entry name" value="Sirtuin_class_U"/>
</dbReference>
<dbReference type="RefSeq" id="WP_249861324.1">
    <property type="nucleotide sequence ID" value="NZ_CP027059.1"/>
</dbReference>
<dbReference type="InterPro" id="IPR003000">
    <property type="entry name" value="Sirtuin"/>
</dbReference>
<feature type="binding site" evidence="4 5">
    <location>
        <position position="154"/>
    </location>
    <ligand>
        <name>Zn(2+)</name>
        <dbReference type="ChEBI" id="CHEBI:29105"/>
    </ligand>
</feature>
<feature type="binding site" evidence="4 5">
    <location>
        <position position="157"/>
    </location>
    <ligand>
        <name>Zn(2+)</name>
        <dbReference type="ChEBI" id="CHEBI:29105"/>
    </ligand>
</feature>
<dbReference type="InterPro" id="IPR026590">
    <property type="entry name" value="Ssirtuin_cat_dom"/>
</dbReference>
<dbReference type="PANTHER" id="PTHR11085:SF4">
    <property type="entry name" value="NAD-DEPENDENT PROTEIN DEACYLASE"/>
    <property type="match status" value="1"/>
</dbReference>
<comment type="cofactor">
    <cofactor evidence="4">
        <name>Zn(2+)</name>
        <dbReference type="ChEBI" id="CHEBI:29105"/>
    </cofactor>
    <text evidence="4">Binds 1 zinc ion per subunit.</text>
</comment>
<organism evidence="7 8">
    <name type="scientific">Paenibacillus konkukensis</name>
    <dbReference type="NCBI Taxonomy" id="2020716"/>
    <lineage>
        <taxon>Bacteria</taxon>
        <taxon>Bacillati</taxon>
        <taxon>Bacillota</taxon>
        <taxon>Bacilli</taxon>
        <taxon>Bacillales</taxon>
        <taxon>Paenibacillaceae</taxon>
        <taxon>Paenibacillus</taxon>
    </lineage>
</organism>
<feature type="binding site" evidence="4">
    <location>
        <position position="109"/>
    </location>
    <ligand>
        <name>nicotinamide</name>
        <dbReference type="ChEBI" id="CHEBI:17154"/>
    </ligand>
</feature>
<dbReference type="HAMAP" id="MF_01968">
    <property type="entry name" value="Sirtuin_ClassU"/>
    <property type="match status" value="1"/>
</dbReference>
<dbReference type="GO" id="GO:0016787">
    <property type="term" value="F:hydrolase activity"/>
    <property type="evidence" value="ECO:0007669"/>
    <property type="project" value="UniProtKB-KW"/>
</dbReference>
<feature type="binding site" evidence="4">
    <location>
        <position position="195"/>
    </location>
    <ligand>
        <name>NAD(+)</name>
        <dbReference type="ChEBI" id="CHEBI:57540"/>
    </ligand>
</feature>
<keyword evidence="1 4" id="KW-0963">Cytoplasm</keyword>
<dbReference type="SUPFAM" id="SSF52467">
    <property type="entry name" value="DHS-like NAD/FAD-binding domain"/>
    <property type="match status" value="1"/>
</dbReference>
<feature type="binding site" evidence="4">
    <location>
        <position position="108"/>
    </location>
    <ligand>
        <name>nicotinamide</name>
        <dbReference type="ChEBI" id="CHEBI:17154"/>
    </ligand>
</feature>
<proteinExistence type="inferred from homology"/>
<dbReference type="Proteomes" id="UP001057134">
    <property type="component" value="Chromosome"/>
</dbReference>
<feature type="binding site" evidence="4">
    <location>
        <position position="109"/>
    </location>
    <ligand>
        <name>NAD(+)</name>
        <dbReference type="ChEBI" id="CHEBI:57540"/>
    </ligand>
</feature>
<evidence type="ECO:0000256" key="4">
    <source>
        <dbReference type="HAMAP-Rule" id="MF_01968"/>
    </source>
</evidence>
<evidence type="ECO:0000256" key="3">
    <source>
        <dbReference type="ARBA" id="ARBA00023027"/>
    </source>
</evidence>
<name>A0ABY4RTG1_9BACL</name>
<keyword evidence="2 4" id="KW-0808">Transferase</keyword>
<reference evidence="7" key="1">
    <citation type="submission" date="2018-02" db="EMBL/GenBank/DDBJ databases">
        <authorList>
            <person name="Kim S.-K."/>
            <person name="Jung H.-I."/>
            <person name="Lee S.-W."/>
        </authorList>
    </citation>
    <scope>NUCLEOTIDE SEQUENCE</scope>
    <source>
        <strain evidence="7">SK3146</strain>
    </source>
</reference>
<comment type="subcellular location">
    <subcellularLocation>
        <location evidence="4">Cytoplasm</location>
    </subcellularLocation>
</comment>
<feature type="binding site" evidence="4">
    <location>
        <position position="27"/>
    </location>
    <ligand>
        <name>NAD(+)</name>
        <dbReference type="ChEBI" id="CHEBI:57540"/>
    </ligand>
</feature>
<protein>
    <recommendedName>
        <fullName evidence="4">NAD-dependent protein deacetylase</fullName>
        <ecNumber evidence="4">2.3.1.286</ecNumber>
    </recommendedName>
    <alternativeName>
        <fullName evidence="4">Regulatory protein SIR2 homolog</fullName>
    </alternativeName>
</protein>
<dbReference type="PANTHER" id="PTHR11085">
    <property type="entry name" value="NAD-DEPENDENT PROTEIN DEACYLASE SIRTUIN-5, MITOCHONDRIAL-RELATED"/>
    <property type="match status" value="1"/>
</dbReference>
<keyword evidence="4 5" id="KW-0862">Zinc</keyword>
<dbReference type="EC" id="2.3.1.286" evidence="4"/>
<evidence type="ECO:0000256" key="2">
    <source>
        <dbReference type="ARBA" id="ARBA00022679"/>
    </source>
</evidence>
<keyword evidence="4 5" id="KW-0479">Metal-binding</keyword>
<dbReference type="Gene3D" id="3.30.1600.10">
    <property type="entry name" value="SIR2/SIRT2 'Small Domain"/>
    <property type="match status" value="1"/>
</dbReference>
<feature type="binding site" evidence="4 5">
    <location>
        <position position="135"/>
    </location>
    <ligand>
        <name>Zn(2+)</name>
        <dbReference type="ChEBI" id="CHEBI:29105"/>
    </ligand>
</feature>
<feature type="binding site" evidence="4">
    <location>
        <position position="108"/>
    </location>
    <ligand>
        <name>NAD(+)</name>
        <dbReference type="ChEBI" id="CHEBI:57540"/>
    </ligand>
</feature>
<evidence type="ECO:0000256" key="1">
    <source>
        <dbReference type="ARBA" id="ARBA00022490"/>
    </source>
</evidence>
<dbReference type="InterPro" id="IPR026591">
    <property type="entry name" value="Sirtuin_cat_small_dom_sf"/>
</dbReference>
<keyword evidence="3 4" id="KW-0520">NAD</keyword>
<feature type="binding site" evidence="4">
    <location>
        <position position="218"/>
    </location>
    <ligand>
        <name>NAD(+)</name>
        <dbReference type="ChEBI" id="CHEBI:57540"/>
    </ligand>
</feature>
<feature type="active site" description="Proton acceptor" evidence="4 5">
    <location>
        <position position="124"/>
    </location>
</feature>
<feature type="binding site" evidence="4">
    <location>
        <position position="34"/>
    </location>
    <ligand>
        <name>nicotinamide</name>
        <dbReference type="ChEBI" id="CHEBI:17154"/>
    </ligand>
</feature>
<comment type="similarity">
    <text evidence="4">Belongs to the sirtuin family. Class U subfamily.</text>
</comment>
<feature type="binding site" evidence="4">
    <location>
        <position position="196"/>
    </location>
    <ligand>
        <name>NAD(+)</name>
        <dbReference type="ChEBI" id="CHEBI:57540"/>
    </ligand>
</feature>
<accession>A0ABY4RTG1</accession>
<evidence type="ECO:0000313" key="8">
    <source>
        <dbReference type="Proteomes" id="UP001057134"/>
    </source>
</evidence>
<dbReference type="Pfam" id="PF02146">
    <property type="entry name" value="SIR2"/>
    <property type="match status" value="1"/>
</dbReference>
<dbReference type="InterPro" id="IPR029035">
    <property type="entry name" value="DHS-like_NAD/FAD-binding_dom"/>
</dbReference>
<dbReference type="InterPro" id="IPR050134">
    <property type="entry name" value="NAD-dep_sirtuin_deacylases"/>
</dbReference>
<feature type="binding site" evidence="4 5">
    <location>
        <position position="132"/>
    </location>
    <ligand>
        <name>Zn(2+)</name>
        <dbReference type="ChEBI" id="CHEBI:29105"/>
    </ligand>
</feature>
<feature type="binding site" evidence="4">
    <location>
        <position position="23"/>
    </location>
    <ligand>
        <name>NAD(+)</name>
        <dbReference type="ChEBI" id="CHEBI:57540"/>
    </ligand>
</feature>
<keyword evidence="7" id="KW-0378">Hydrolase</keyword>
<dbReference type="PROSITE" id="PS50305">
    <property type="entry name" value="SIRTUIN"/>
    <property type="match status" value="1"/>
</dbReference>
<comment type="catalytic activity">
    <reaction evidence="4">
        <text>N(6)-acetyl-L-lysyl-[protein] + NAD(+) + H2O = 2''-O-acetyl-ADP-D-ribose + nicotinamide + L-lysyl-[protein]</text>
        <dbReference type="Rhea" id="RHEA:43636"/>
        <dbReference type="Rhea" id="RHEA-COMP:9752"/>
        <dbReference type="Rhea" id="RHEA-COMP:10731"/>
        <dbReference type="ChEBI" id="CHEBI:15377"/>
        <dbReference type="ChEBI" id="CHEBI:17154"/>
        <dbReference type="ChEBI" id="CHEBI:29969"/>
        <dbReference type="ChEBI" id="CHEBI:57540"/>
        <dbReference type="ChEBI" id="CHEBI:61930"/>
        <dbReference type="ChEBI" id="CHEBI:83767"/>
        <dbReference type="EC" id="2.3.1.286"/>
    </reaction>
</comment>
<reference evidence="7" key="2">
    <citation type="journal article" date="2021" name="J Anim Sci Technol">
        <title>Complete genome sequence of Paenibacillus konkukensis sp. nov. SK3146 as a potential probiotic strain.</title>
        <authorList>
            <person name="Jung H.I."/>
            <person name="Park S."/>
            <person name="Niu K.M."/>
            <person name="Lee S.W."/>
            <person name="Kothari D."/>
            <person name="Yi K.J."/>
            <person name="Kim S.K."/>
        </authorList>
    </citation>
    <scope>NUCLEOTIDE SEQUENCE</scope>
    <source>
        <strain evidence="7">SK3146</strain>
    </source>
</reference>
<comment type="caution">
    <text evidence="4">Lacks conserved residue(s) required for the propagation of feature annotation.</text>
</comment>
<sequence length="247" mass="26884">MMSMQELRRIAAASGNIVFFGGAGVSTESRIPDFRSAGGLYESGSGSGHSYPPETILSRSFFMEHPELFYEFYKSKMIYPDARPNAAHTALAHMEREGRLRAVVTQNIDGLHQAAGSRCVLELHGSVHRNHCMNCGKFFDLPHIVSCKDAVPACDVCGEIVKPDVVLYEETLDMNVLERAAEAIASAEMLIVGGTSLTVHPAAGLIRYYTGNKLLLINQSPTPYDGRADYLIQDSVGKVLSELSGLS</sequence>
<dbReference type="NCBIfam" id="NF001752">
    <property type="entry name" value="PRK00481.1-1"/>
    <property type="match status" value="1"/>
</dbReference>
<dbReference type="Gene3D" id="3.40.50.1220">
    <property type="entry name" value="TPP-binding domain"/>
    <property type="match status" value="1"/>
</dbReference>
<evidence type="ECO:0000259" key="6">
    <source>
        <dbReference type="PROSITE" id="PS50305"/>
    </source>
</evidence>
<feature type="binding site" evidence="4">
    <location>
        <position position="35"/>
    </location>
    <ligand>
        <name>NAD(+)</name>
        <dbReference type="ChEBI" id="CHEBI:57540"/>
    </ligand>
</feature>
<evidence type="ECO:0000313" key="7">
    <source>
        <dbReference type="EMBL" id="UQZ85722.1"/>
    </source>
</evidence>
<feature type="binding site" evidence="4">
    <location>
        <position position="106"/>
    </location>
    <ligand>
        <name>NAD(+)</name>
        <dbReference type="ChEBI" id="CHEBI:57540"/>
    </ligand>
</feature>
<gene>
    <name evidence="7" type="primary">cobB_1</name>
    <name evidence="4" type="synonym">cobB</name>
    <name evidence="7" type="ORF">SK3146_05011</name>
</gene>
<evidence type="ECO:0000256" key="5">
    <source>
        <dbReference type="PROSITE-ProRule" id="PRU00236"/>
    </source>
</evidence>